<dbReference type="InterPro" id="IPR029052">
    <property type="entry name" value="Metallo-depent_PP-like"/>
</dbReference>
<dbReference type="SUPFAM" id="SSF56300">
    <property type="entry name" value="Metallo-dependent phosphatases"/>
    <property type="match status" value="1"/>
</dbReference>
<dbReference type="AlphaFoldDB" id="A0A0Q9ZL51"/>
<protein>
    <submittedName>
        <fullName evidence="4">Phosphoesterase</fullName>
    </submittedName>
</protein>
<dbReference type="EMBL" id="LKTP01000012">
    <property type="protein sequence ID" value="KRG29144.1"/>
    <property type="molecule type" value="Genomic_DNA"/>
</dbReference>
<evidence type="ECO:0000313" key="5">
    <source>
        <dbReference type="Proteomes" id="UP000051643"/>
    </source>
</evidence>
<dbReference type="PROSITE" id="PS51257">
    <property type="entry name" value="PROKAR_LIPOPROTEIN"/>
    <property type="match status" value="1"/>
</dbReference>
<name>A0A0Q9ZL51_9FLAO</name>
<dbReference type="Pfam" id="PF00149">
    <property type="entry name" value="Metallophos"/>
    <property type="match status" value="1"/>
</dbReference>
<dbReference type="OrthoDB" id="333971at2"/>
<feature type="domain" description="Calcineurin-like phosphoesterase" evidence="3">
    <location>
        <begin position="63"/>
        <end position="244"/>
    </location>
</feature>
<comment type="caution">
    <text evidence="4">The sequence shown here is derived from an EMBL/GenBank/DDBJ whole genome shotgun (WGS) entry which is preliminary data.</text>
</comment>
<reference evidence="4" key="1">
    <citation type="submission" date="2015-10" db="EMBL/GenBank/DDBJ databases">
        <title>Draft genome sequence of Salegentibacter mishustinae KCTC 12263.</title>
        <authorList>
            <person name="Lin W."/>
            <person name="Zheng Q."/>
        </authorList>
    </citation>
    <scope>NUCLEOTIDE SEQUENCE [LARGE SCALE GENOMIC DNA]</scope>
    <source>
        <strain evidence="4">KCTC 12263</strain>
    </source>
</reference>
<evidence type="ECO:0000256" key="2">
    <source>
        <dbReference type="ARBA" id="ARBA00022801"/>
    </source>
</evidence>
<keyword evidence="1" id="KW-0732">Signal</keyword>
<dbReference type="Gene3D" id="3.60.21.10">
    <property type="match status" value="1"/>
</dbReference>
<keyword evidence="5" id="KW-1185">Reference proteome</keyword>
<dbReference type="GO" id="GO:0016787">
    <property type="term" value="F:hydrolase activity"/>
    <property type="evidence" value="ECO:0007669"/>
    <property type="project" value="UniProtKB-KW"/>
</dbReference>
<evidence type="ECO:0000259" key="3">
    <source>
        <dbReference type="Pfam" id="PF00149"/>
    </source>
</evidence>
<dbReference type="Gene3D" id="2.40.160.50">
    <property type="entry name" value="membrane protein fhac: a member of the omp85/tpsb transporter family"/>
    <property type="match status" value="1"/>
</dbReference>
<accession>A0A0Q9ZL51</accession>
<dbReference type="InterPro" id="IPR004843">
    <property type="entry name" value="Calcineurin-like_PHP"/>
</dbReference>
<dbReference type="Proteomes" id="UP000051643">
    <property type="component" value="Unassembled WGS sequence"/>
</dbReference>
<organism evidence="4 5">
    <name type="scientific">Salegentibacter mishustinae</name>
    <dbReference type="NCBI Taxonomy" id="270918"/>
    <lineage>
        <taxon>Bacteria</taxon>
        <taxon>Pseudomonadati</taxon>
        <taxon>Bacteroidota</taxon>
        <taxon>Flavobacteriia</taxon>
        <taxon>Flavobacteriales</taxon>
        <taxon>Flavobacteriaceae</taxon>
        <taxon>Salegentibacter</taxon>
    </lineage>
</organism>
<gene>
    <name evidence="4" type="ORF">APR42_04220</name>
</gene>
<dbReference type="PANTHER" id="PTHR10161">
    <property type="entry name" value="TARTRATE-RESISTANT ACID PHOSPHATASE TYPE 5"/>
    <property type="match status" value="1"/>
</dbReference>
<evidence type="ECO:0000313" key="4">
    <source>
        <dbReference type="EMBL" id="KRG29144.1"/>
    </source>
</evidence>
<dbReference type="RefSeq" id="WP_057481616.1">
    <property type="nucleotide sequence ID" value="NZ_BMWR01000003.1"/>
</dbReference>
<sequence>MKKTNIFISLTALLVIFSCVSTDPKYREGEPTSNFGYPENKEIEKSFYLLGDGGYSPIGGSSDGLIAFKSYLDSVKQPGNYTIFLGDNIYPDGMPKKDSPDREAAEYRIDAQLDAIEDYDGNVLFIPGNHDWYSERIDGLEREEEYLKEKFGEDLIWSPKTGCGLEIMDIGEEITLIVIDSQWYLEDWNNNPTINDNCAEIKTREAMFLEVETELKKSQNKTVIVALHHPLFTNGIHGGQYNFDSHIYPSQKKIPIPILGSLATLIRTTGGVSIQDAQNERYKSLVKRLETLGQDSDRLLFVSGHEHSLQYIQHGKINQIVSGSASKATYATLSNDGLFAYPEQGFVVYDVFKDGSSWASFYGNENNKPKLLYQKEIFKAPKEYDVSDFKEEFDEKITTSVYPKDETEKGTVHRTVWGQRYRELYGTDIKVKIADLDTLYGGLTPMRAGGGHQTISIRLKDSLNREYNIRRIKKKAVQFLQTVAFKDTPIETQLENTVAEDIISDFYTAAHPYAFLAIPTMADAIGVYHTNPEIYYLPKQPKLGKYNEEHGDAIYMIEERPEDHWLGAESFGSPNHDIQSTAGMFDRLRRDEKYSLDEPAYVKARIFDMLIGDWDRHQDQWRWAEIEDEEGNRTFEPIPRDRDQVFSNFDGAFFGTLRALTGFASQFAVYDDDINDVEWFNVSATGLDRSLLQNVGKETWKEQAEFIKENMTDEVIEKAFQKLPPETYNETTEELIEKVKARRDNIVDIALRYYDHFADLAIITGTDKDDFVDVTRMKGGKTKIKISRNKDGERGEVVSEKVYHKDETDEIWLYALDDDDEILVEGEGDDYIFLRIIGGQNNDVYTIKNGNRLKIYDHKSKPNTVKEAGDAKFRLRDNYEINTYDKDKKIFTGGAIVPAFGFNPDDGFKIGLEMVTTKNAFKRNPFTTQHTFGGGYYFATNGFDLYYEGEFALILGEYNLKVGANYASPNFASNFFGYGNETSNFDETLDFDYNRVKISRFGVKAGFENQTPFGSMFRYMASFEGNQVDPTDGRFITEDFTTDDQEFFDRKYFAGLDALYRYESYDNSLNPSRGMKFELNLGGQMNTAETSQVYGYFKPYWGFYNALTRNRKLVLKTRVQAHLNMGDDYEFYQAAQLGGNTGLRGYRLQRFTGKSAFATGADLRYGFDQFTTRFLPLQIGVFTGYDLGRVWNDFEDSSKWHDSYGVGFWVNSAEAVNGTFSLFKGSEGYRFSFGFGFEF</sequence>
<proteinExistence type="predicted"/>
<evidence type="ECO:0000256" key="1">
    <source>
        <dbReference type="ARBA" id="ARBA00022729"/>
    </source>
</evidence>
<keyword evidence="2" id="KW-0378">Hydrolase</keyword>
<dbReference type="PANTHER" id="PTHR10161:SF14">
    <property type="entry name" value="TARTRATE-RESISTANT ACID PHOSPHATASE TYPE 5"/>
    <property type="match status" value="1"/>
</dbReference>
<dbReference type="STRING" id="270918.APR42_04220"/>
<dbReference type="InterPro" id="IPR051558">
    <property type="entry name" value="Metallophosphoesterase_PAP"/>
</dbReference>